<sequence>MAGKRAACQLLLLLPYLTQASTLHLTHSLPNDAPECPLLPSVSLPSQCSMPNVLAPRIQLFHPISSPPLPFLSLCPSFLSISSFHLFFPSLLSISSSHFFSPVSYS</sequence>
<name>A0A1J7IEH8_9PEZI</name>
<keyword evidence="3" id="KW-1185">Reference proteome</keyword>
<feature type="chain" id="PRO_5013312465" evidence="1">
    <location>
        <begin position="23"/>
        <end position="106"/>
    </location>
</feature>
<dbReference type="EMBL" id="KV875101">
    <property type="protein sequence ID" value="OIW25683.1"/>
    <property type="molecule type" value="Genomic_DNA"/>
</dbReference>
<protein>
    <submittedName>
        <fullName evidence="2">Uncharacterized protein</fullName>
    </submittedName>
</protein>
<organism evidence="2 3">
    <name type="scientific">Coniochaeta ligniaria NRRL 30616</name>
    <dbReference type="NCBI Taxonomy" id="1408157"/>
    <lineage>
        <taxon>Eukaryota</taxon>
        <taxon>Fungi</taxon>
        <taxon>Dikarya</taxon>
        <taxon>Ascomycota</taxon>
        <taxon>Pezizomycotina</taxon>
        <taxon>Sordariomycetes</taxon>
        <taxon>Sordariomycetidae</taxon>
        <taxon>Coniochaetales</taxon>
        <taxon>Coniochaetaceae</taxon>
        <taxon>Coniochaeta</taxon>
    </lineage>
</organism>
<evidence type="ECO:0000313" key="3">
    <source>
        <dbReference type="Proteomes" id="UP000182658"/>
    </source>
</evidence>
<feature type="signal peptide" evidence="1">
    <location>
        <begin position="1"/>
        <end position="22"/>
    </location>
</feature>
<proteinExistence type="predicted"/>
<gene>
    <name evidence="2" type="ORF">CONLIGDRAFT_635498</name>
</gene>
<evidence type="ECO:0000256" key="1">
    <source>
        <dbReference type="SAM" id="SignalP"/>
    </source>
</evidence>
<reference evidence="2 3" key="1">
    <citation type="submission" date="2016-10" db="EMBL/GenBank/DDBJ databases">
        <title>Draft genome sequence of Coniochaeta ligniaria NRRL30616, a lignocellulolytic fungus for bioabatement of inhibitors in plant biomass hydrolysates.</title>
        <authorList>
            <consortium name="DOE Joint Genome Institute"/>
            <person name="Jimenez D.J."/>
            <person name="Hector R.E."/>
            <person name="Riley R."/>
            <person name="Sun H."/>
            <person name="Grigoriev I.V."/>
            <person name="Van Elsas J.D."/>
            <person name="Nichols N.N."/>
        </authorList>
    </citation>
    <scope>NUCLEOTIDE SEQUENCE [LARGE SCALE GENOMIC DNA]</scope>
    <source>
        <strain evidence="2 3">NRRL 30616</strain>
    </source>
</reference>
<accession>A0A1J7IEH8</accession>
<dbReference type="InParanoid" id="A0A1J7IEH8"/>
<keyword evidence="1" id="KW-0732">Signal</keyword>
<dbReference type="AlphaFoldDB" id="A0A1J7IEH8"/>
<evidence type="ECO:0000313" key="2">
    <source>
        <dbReference type="EMBL" id="OIW25683.1"/>
    </source>
</evidence>
<dbReference type="Proteomes" id="UP000182658">
    <property type="component" value="Unassembled WGS sequence"/>
</dbReference>